<organism evidence="1">
    <name type="scientific">marine sediment metagenome</name>
    <dbReference type="NCBI Taxonomy" id="412755"/>
    <lineage>
        <taxon>unclassified sequences</taxon>
        <taxon>metagenomes</taxon>
        <taxon>ecological metagenomes</taxon>
    </lineage>
</organism>
<dbReference type="AlphaFoldDB" id="X1SRJ4"/>
<reference evidence="1" key="1">
    <citation type="journal article" date="2014" name="Front. Microbiol.">
        <title>High frequency of phylogenetically diverse reductive dehalogenase-homologous genes in deep subseafloor sedimentary metagenomes.</title>
        <authorList>
            <person name="Kawai M."/>
            <person name="Futagami T."/>
            <person name="Toyoda A."/>
            <person name="Takaki Y."/>
            <person name="Nishi S."/>
            <person name="Hori S."/>
            <person name="Arai W."/>
            <person name="Tsubouchi T."/>
            <person name="Morono Y."/>
            <person name="Uchiyama I."/>
            <person name="Ito T."/>
            <person name="Fujiyama A."/>
            <person name="Inagaki F."/>
            <person name="Takami H."/>
        </authorList>
    </citation>
    <scope>NUCLEOTIDE SEQUENCE</scope>
    <source>
        <strain evidence="1">Expedition CK06-06</strain>
    </source>
</reference>
<accession>X1SRJ4</accession>
<gene>
    <name evidence="1" type="ORF">S06H3_66700</name>
</gene>
<proteinExistence type="predicted"/>
<name>X1SRJ4_9ZZZZ</name>
<feature type="non-terminal residue" evidence="1">
    <location>
        <position position="1"/>
    </location>
</feature>
<feature type="non-terminal residue" evidence="1">
    <location>
        <position position="50"/>
    </location>
</feature>
<comment type="caution">
    <text evidence="1">The sequence shown here is derived from an EMBL/GenBank/DDBJ whole genome shotgun (WGS) entry which is preliminary data.</text>
</comment>
<sequence>IFGIGLILFNSDDKNQPEFEFKVRPVKHEPDLFYTNKYLKIPMIEKELVS</sequence>
<dbReference type="EMBL" id="BARV01045617">
    <property type="protein sequence ID" value="GAI70439.1"/>
    <property type="molecule type" value="Genomic_DNA"/>
</dbReference>
<protein>
    <submittedName>
        <fullName evidence="1">Uncharacterized protein</fullName>
    </submittedName>
</protein>
<evidence type="ECO:0000313" key="1">
    <source>
        <dbReference type="EMBL" id="GAI70439.1"/>
    </source>
</evidence>